<evidence type="ECO:0000259" key="1">
    <source>
        <dbReference type="Pfam" id="PF24758"/>
    </source>
</evidence>
<keyword evidence="3" id="KW-1185">Reference proteome</keyword>
<dbReference type="AlphaFoldDB" id="A0AAV5EZC9"/>
<dbReference type="PANTHER" id="PTHR34223">
    <property type="entry name" value="OS11G0201299 PROTEIN"/>
    <property type="match status" value="1"/>
</dbReference>
<accession>A0AAV5EZC9</accession>
<comment type="caution">
    <text evidence="2">The sequence shown here is derived from an EMBL/GenBank/DDBJ whole genome shotgun (WGS) entry which is preliminary data.</text>
</comment>
<feature type="domain" description="F-box/LRR-repeat protein 15/At3g58940/PEG3-like LRR" evidence="1">
    <location>
        <begin position="106"/>
        <end position="189"/>
    </location>
</feature>
<evidence type="ECO:0000313" key="2">
    <source>
        <dbReference type="EMBL" id="GJN27565.1"/>
    </source>
</evidence>
<organism evidence="2 3">
    <name type="scientific">Eleusine coracana subsp. coracana</name>
    <dbReference type="NCBI Taxonomy" id="191504"/>
    <lineage>
        <taxon>Eukaryota</taxon>
        <taxon>Viridiplantae</taxon>
        <taxon>Streptophyta</taxon>
        <taxon>Embryophyta</taxon>
        <taxon>Tracheophyta</taxon>
        <taxon>Spermatophyta</taxon>
        <taxon>Magnoliopsida</taxon>
        <taxon>Liliopsida</taxon>
        <taxon>Poales</taxon>
        <taxon>Poaceae</taxon>
        <taxon>PACMAD clade</taxon>
        <taxon>Chloridoideae</taxon>
        <taxon>Cynodonteae</taxon>
        <taxon>Eleusininae</taxon>
        <taxon>Eleusine</taxon>
    </lineage>
</organism>
<gene>
    <name evidence="2" type="primary">gb15595</name>
    <name evidence="2" type="ORF">PR202_gb15595</name>
</gene>
<protein>
    <recommendedName>
        <fullName evidence="1">F-box/LRR-repeat protein 15/At3g58940/PEG3-like LRR domain-containing protein</fullName>
    </recommendedName>
</protein>
<dbReference type="InterPro" id="IPR055411">
    <property type="entry name" value="LRR_FXL15/At3g58940/PEG3-like"/>
</dbReference>
<proteinExistence type="predicted"/>
<sequence>MSSCLLQSLAGSETSRAEPALALARFYDEGNVCDRFEEFDDNLLLHRAAASSPPVDTLRLCVDEHMLYHTNTNRWVRRALRCSPAALHFRNRGGKAIGFSPSVAPAGGCRRLRILRLDNVTVEDGVMEQLDALFPVLEDLELRDCSYTSIRIASGTLRSLAIIGNSDMRFCASCLVAIAAAPRLATLRIILPIRCLCLISTGSSC</sequence>
<reference evidence="2" key="2">
    <citation type="submission" date="2021-12" db="EMBL/GenBank/DDBJ databases">
        <title>Resequencing data analysis of finger millet.</title>
        <authorList>
            <person name="Hatakeyama M."/>
            <person name="Aluri S."/>
            <person name="Balachadran M.T."/>
            <person name="Sivarajan S.R."/>
            <person name="Poveda L."/>
            <person name="Shimizu-Inatsugi R."/>
            <person name="Schlapbach R."/>
            <person name="Sreeman S.M."/>
            <person name="Shimizu K.K."/>
        </authorList>
    </citation>
    <scope>NUCLEOTIDE SEQUENCE</scope>
</reference>
<dbReference type="InterPro" id="IPR053197">
    <property type="entry name" value="F-box_SCFL_complex_component"/>
</dbReference>
<evidence type="ECO:0000313" key="3">
    <source>
        <dbReference type="Proteomes" id="UP001054889"/>
    </source>
</evidence>
<dbReference type="PANTHER" id="PTHR34223:SF99">
    <property type="entry name" value="OS04G0440200 PROTEIN"/>
    <property type="match status" value="1"/>
</dbReference>
<dbReference type="SUPFAM" id="SSF52047">
    <property type="entry name" value="RNI-like"/>
    <property type="match status" value="1"/>
</dbReference>
<dbReference type="EMBL" id="BQKI01000079">
    <property type="protein sequence ID" value="GJN27565.1"/>
    <property type="molecule type" value="Genomic_DNA"/>
</dbReference>
<name>A0AAV5EZC9_ELECO</name>
<dbReference type="Pfam" id="PF24758">
    <property type="entry name" value="LRR_At5g56370"/>
    <property type="match status" value="1"/>
</dbReference>
<dbReference type="Proteomes" id="UP001054889">
    <property type="component" value="Unassembled WGS sequence"/>
</dbReference>
<reference evidence="2" key="1">
    <citation type="journal article" date="2018" name="DNA Res.">
        <title>Multiple hybrid de novo genome assembly of finger millet, an orphan allotetraploid crop.</title>
        <authorList>
            <person name="Hatakeyama M."/>
            <person name="Aluri S."/>
            <person name="Balachadran M.T."/>
            <person name="Sivarajan S.R."/>
            <person name="Patrignani A."/>
            <person name="Gruter S."/>
            <person name="Poveda L."/>
            <person name="Shimizu-Inatsugi R."/>
            <person name="Baeten J."/>
            <person name="Francoijs K.J."/>
            <person name="Nataraja K.N."/>
            <person name="Reddy Y.A.N."/>
            <person name="Phadnis S."/>
            <person name="Ravikumar R.L."/>
            <person name="Schlapbach R."/>
            <person name="Sreeman S.M."/>
            <person name="Shimizu K.K."/>
        </authorList>
    </citation>
    <scope>NUCLEOTIDE SEQUENCE</scope>
</reference>